<dbReference type="Gene3D" id="1.10.220.160">
    <property type="match status" value="1"/>
</dbReference>
<dbReference type="Proteomes" id="UP001370490">
    <property type="component" value="Unassembled WGS sequence"/>
</dbReference>
<evidence type="ECO:0000313" key="2">
    <source>
        <dbReference type="Proteomes" id="UP001370490"/>
    </source>
</evidence>
<dbReference type="PANTHER" id="PTHR47780:SF1">
    <property type="entry name" value="PROTEIN SET DOMAIN GROUP 41"/>
    <property type="match status" value="1"/>
</dbReference>
<accession>A0AAN8ZHS9</accession>
<dbReference type="EMBL" id="JBAMMX010000006">
    <property type="protein sequence ID" value="KAK6938267.1"/>
    <property type="molecule type" value="Genomic_DNA"/>
</dbReference>
<evidence type="ECO:0000313" key="1">
    <source>
        <dbReference type="EMBL" id="KAK6938267.1"/>
    </source>
</evidence>
<dbReference type="SUPFAM" id="SSF82199">
    <property type="entry name" value="SET domain"/>
    <property type="match status" value="1"/>
</dbReference>
<dbReference type="AlphaFoldDB" id="A0AAN8ZHS9"/>
<organism evidence="1 2">
    <name type="scientific">Dillenia turbinata</name>
    <dbReference type="NCBI Taxonomy" id="194707"/>
    <lineage>
        <taxon>Eukaryota</taxon>
        <taxon>Viridiplantae</taxon>
        <taxon>Streptophyta</taxon>
        <taxon>Embryophyta</taxon>
        <taxon>Tracheophyta</taxon>
        <taxon>Spermatophyta</taxon>
        <taxon>Magnoliopsida</taxon>
        <taxon>eudicotyledons</taxon>
        <taxon>Gunneridae</taxon>
        <taxon>Pentapetalae</taxon>
        <taxon>Dilleniales</taxon>
        <taxon>Dilleniaceae</taxon>
        <taxon>Dillenia</taxon>
    </lineage>
</organism>
<dbReference type="InterPro" id="IPR046341">
    <property type="entry name" value="SET_dom_sf"/>
</dbReference>
<comment type="caution">
    <text evidence="1">The sequence shown here is derived from an EMBL/GenBank/DDBJ whole genome shotgun (WGS) entry which is preliminary data.</text>
</comment>
<dbReference type="Gene3D" id="2.170.270.10">
    <property type="entry name" value="SET domain"/>
    <property type="match status" value="1"/>
</dbReference>
<name>A0AAN8ZHS9_9MAGN</name>
<keyword evidence="2" id="KW-1185">Reference proteome</keyword>
<sequence>MEMEMRAAEEIGIGEDITTPLPSLAFSLLDSTLSSHCSSCFSPLPPHPIPILPSFPSPSSSSLPTLYCSHQCSISDSPLHFSSAEHHLSPFPLHGDSSDLRLALRLLFLLQSLNLLPNGAVPDRISGLLTNRFKLTTRYSPDDEDENEMMERIRDGARAMAIARRIRDGLLVGVDEIDAALEEAVLCIALTNAVEVTVDGGKTLGVAIFGTTFSWINHSCSPNACYRFLLRESMQSCSSDTRSRIVPACGEAPPPSQESQMVKPNWELGPKLVVRSIKMIKAGESISVAYTDVLQPKTIRLGELWSKYRFTCQCERCSASPPTFVDHALQELSAFNGNSANLNSDKSNSDKSVSRAQVDKKLTSYIDNAISDYLTDGKPESCCEKLENLVTLGFGDSLMGEHSEASFRLGLFHHHSLNAYTALASAYKARSSELLASDPLLDSHKFEAFHMSRRSIAYSLLLAGATHQLFLSESSLIVHAASFWTSAGESLLGLARSSLWKLFIGDKPVERNPASNGLCSCSFMDNFKIKHRVFNSQVEGKFEEVSREFLDCISNISRRVWSCLIHGYHHLKEIEDPVDFSWLQARNGPRFAIKFTSKTRQYTKQDREDVFQLGVHCMLYGGYLSSTCYNCSSQLNHCIKDFADNATRGQVDMNLHWPIADQ</sequence>
<gene>
    <name evidence="1" type="ORF">RJ641_031775</name>
</gene>
<dbReference type="CDD" id="cd20071">
    <property type="entry name" value="SET_SMYD"/>
    <property type="match status" value="1"/>
</dbReference>
<proteinExistence type="predicted"/>
<protein>
    <submittedName>
        <fullName evidence="1">SET domain</fullName>
    </submittedName>
</protein>
<dbReference type="PANTHER" id="PTHR47780">
    <property type="entry name" value="PROTEIN SET DOMAIN GROUP 41"/>
    <property type="match status" value="1"/>
</dbReference>
<reference evidence="1 2" key="1">
    <citation type="submission" date="2023-12" db="EMBL/GenBank/DDBJ databases">
        <title>A high-quality genome assembly for Dillenia turbinata (Dilleniales).</title>
        <authorList>
            <person name="Chanderbali A."/>
        </authorList>
    </citation>
    <scope>NUCLEOTIDE SEQUENCE [LARGE SCALE GENOMIC DNA]</scope>
    <source>
        <strain evidence="1">LSX21</strain>
        <tissue evidence="1">Leaf</tissue>
    </source>
</reference>
<dbReference type="Gene3D" id="6.10.140.2220">
    <property type="match status" value="1"/>
</dbReference>